<dbReference type="Proteomes" id="UP000521943">
    <property type="component" value="Unassembled WGS sequence"/>
</dbReference>
<feature type="compositionally biased region" description="Gly residues" evidence="1">
    <location>
        <begin position="62"/>
        <end position="82"/>
    </location>
</feature>
<evidence type="ECO:0000313" key="2">
    <source>
        <dbReference type="EMBL" id="KAF6757709.1"/>
    </source>
</evidence>
<protein>
    <submittedName>
        <fullName evidence="2">Uncharacterized protein</fullName>
    </submittedName>
</protein>
<feature type="compositionally biased region" description="Basic and acidic residues" evidence="1">
    <location>
        <begin position="124"/>
        <end position="136"/>
    </location>
</feature>
<organism evidence="2 3">
    <name type="scientific">Ephemerocybe angulata</name>
    <dbReference type="NCBI Taxonomy" id="980116"/>
    <lineage>
        <taxon>Eukaryota</taxon>
        <taxon>Fungi</taxon>
        <taxon>Dikarya</taxon>
        <taxon>Basidiomycota</taxon>
        <taxon>Agaricomycotina</taxon>
        <taxon>Agaricomycetes</taxon>
        <taxon>Agaricomycetidae</taxon>
        <taxon>Agaricales</taxon>
        <taxon>Agaricineae</taxon>
        <taxon>Psathyrellaceae</taxon>
        <taxon>Ephemerocybe</taxon>
    </lineage>
</organism>
<name>A0A8H6I4C7_9AGAR</name>
<sequence>MAGGRMGDALVPVPGYGGEVPIPAPNFLGGAGTPPSVTRGNSYPAYMSAPPGPPPAPVSSGAYGGVSGGNGSGTGTGTGGGSVNAYPTPPSGGAGERLGLSVKAERGNRSSSSLGSDEGGVGGHGRDGGRERDARDAYASPPPPYSRTYGPGPQGYGTPVREGQQGQQGQGQQQQYLGYSTPGREHGSHQAPSVYGNPSQVQVQGQGQAQGQGQGTQGKRRYGFWNSRGDHLTDSGYVVYAPKGLAYPPELAGYPRDPRDANGPPKGVGKHAHMVGYEDHHGTFVPFMEGRPELKDSVARGGREAEKPYESFVRWV</sequence>
<feature type="region of interest" description="Disordered" evidence="1">
    <location>
        <begin position="27"/>
        <end position="227"/>
    </location>
</feature>
<comment type="caution">
    <text evidence="2">The sequence shown here is derived from an EMBL/GenBank/DDBJ whole genome shotgun (WGS) entry which is preliminary data.</text>
</comment>
<dbReference type="EMBL" id="JACGCI010000021">
    <property type="protein sequence ID" value="KAF6757709.1"/>
    <property type="molecule type" value="Genomic_DNA"/>
</dbReference>
<feature type="region of interest" description="Disordered" evidence="1">
    <location>
        <begin position="251"/>
        <end position="273"/>
    </location>
</feature>
<accession>A0A8H6I4C7</accession>
<dbReference type="AlphaFoldDB" id="A0A8H6I4C7"/>
<evidence type="ECO:0000256" key="1">
    <source>
        <dbReference type="SAM" id="MobiDB-lite"/>
    </source>
</evidence>
<keyword evidence="3" id="KW-1185">Reference proteome</keyword>
<gene>
    <name evidence="2" type="ORF">DFP72DRAFT_890455</name>
</gene>
<dbReference type="OrthoDB" id="3255291at2759"/>
<feature type="compositionally biased region" description="Low complexity" evidence="1">
    <location>
        <begin position="148"/>
        <end position="175"/>
    </location>
</feature>
<proteinExistence type="predicted"/>
<evidence type="ECO:0000313" key="3">
    <source>
        <dbReference type="Proteomes" id="UP000521943"/>
    </source>
</evidence>
<reference evidence="2 3" key="1">
    <citation type="submission" date="2020-07" db="EMBL/GenBank/DDBJ databases">
        <title>Comparative genomics of pyrophilous fungi reveals a link between fire events and developmental genes.</title>
        <authorList>
            <consortium name="DOE Joint Genome Institute"/>
            <person name="Steindorff A.S."/>
            <person name="Carver A."/>
            <person name="Calhoun S."/>
            <person name="Stillman K."/>
            <person name="Liu H."/>
            <person name="Lipzen A."/>
            <person name="Pangilinan J."/>
            <person name="Labutti K."/>
            <person name="Bruns T.D."/>
            <person name="Grigoriev I.V."/>
        </authorList>
    </citation>
    <scope>NUCLEOTIDE SEQUENCE [LARGE SCALE GENOMIC DNA]</scope>
    <source>
        <strain evidence="2 3">CBS 144469</strain>
    </source>
</reference>